<reference evidence="3 4" key="1">
    <citation type="submission" date="2018-06" db="EMBL/GenBank/DDBJ databases">
        <title>A transcriptomic atlas of mushroom development highlights an independent origin of complex multicellularity.</title>
        <authorList>
            <consortium name="DOE Joint Genome Institute"/>
            <person name="Krizsan K."/>
            <person name="Almasi E."/>
            <person name="Merenyi Z."/>
            <person name="Sahu N."/>
            <person name="Viragh M."/>
            <person name="Koszo T."/>
            <person name="Mondo S."/>
            <person name="Kiss B."/>
            <person name="Balint B."/>
            <person name="Kues U."/>
            <person name="Barry K."/>
            <person name="Hegedus J.C."/>
            <person name="Henrissat B."/>
            <person name="Johnson J."/>
            <person name="Lipzen A."/>
            <person name="Ohm R."/>
            <person name="Nagy I."/>
            <person name="Pangilinan J."/>
            <person name="Yan J."/>
            <person name="Xiong Y."/>
            <person name="Grigoriev I.V."/>
            <person name="Hibbett D.S."/>
            <person name="Nagy L.G."/>
        </authorList>
    </citation>
    <scope>NUCLEOTIDE SEQUENCE [LARGE SCALE GENOMIC DNA]</scope>
    <source>
        <strain evidence="3 4">SZMC22713</strain>
    </source>
</reference>
<evidence type="ECO:0000313" key="3">
    <source>
        <dbReference type="EMBL" id="TDL28327.1"/>
    </source>
</evidence>
<dbReference type="VEuPathDB" id="FungiDB:BD410DRAFT_215623"/>
<feature type="compositionally biased region" description="Polar residues" evidence="1">
    <location>
        <begin position="313"/>
        <end position="322"/>
    </location>
</feature>
<accession>A0A4Y7QKZ4</accession>
<keyword evidence="2" id="KW-0472">Membrane</keyword>
<proteinExistence type="predicted"/>
<keyword evidence="4" id="KW-1185">Reference proteome</keyword>
<feature type="transmembrane region" description="Helical" evidence="2">
    <location>
        <begin position="224"/>
        <end position="247"/>
    </location>
</feature>
<protein>
    <recommendedName>
        <fullName evidence="5">G-protein coupled receptors family 1 profile domain-containing protein</fullName>
    </recommendedName>
</protein>
<evidence type="ECO:0000256" key="1">
    <source>
        <dbReference type="SAM" id="MobiDB-lite"/>
    </source>
</evidence>
<feature type="transmembrane region" description="Helical" evidence="2">
    <location>
        <begin position="20"/>
        <end position="41"/>
    </location>
</feature>
<dbReference type="Proteomes" id="UP000294933">
    <property type="component" value="Unassembled WGS sequence"/>
</dbReference>
<sequence length="322" mass="36622">MVMSIRGSYATPDLQRFTTLWLVLHVFGGLVLLPLVVLSFLLAPKSVPRHPTLINFCISWIVFSIPYVFLIYAHQEGKEDPSFQLCLAQTSMIHGGPPMVSVAGLAMTIQLWCTQRQVNLDHRMWWRYSRRFWMIAPPYIAYLFFALLAMIFGLQHRAKVISQNQLYCNIQDVGFRFIVPSFTAAIMLCILICETAIVVTLLHHRSEVKILWPLHEERRISLSLTLRIALFSMYCCMSLAACMSLLAEPMNPFPYMIQATLPIVAFLVFGTQKDLLRLWCFWKSKGSESPSGSSSIPSARGRTSPQIVEDLESQSPTGERIV</sequence>
<dbReference type="AlphaFoldDB" id="A0A4Y7QKZ4"/>
<dbReference type="EMBL" id="ML170157">
    <property type="protein sequence ID" value="TDL28327.1"/>
    <property type="molecule type" value="Genomic_DNA"/>
</dbReference>
<dbReference type="STRING" id="50990.A0A4Y7QKZ4"/>
<keyword evidence="2" id="KW-1133">Transmembrane helix</keyword>
<name>A0A4Y7QKZ4_9AGAM</name>
<feature type="transmembrane region" description="Helical" evidence="2">
    <location>
        <begin position="174"/>
        <end position="203"/>
    </location>
</feature>
<organism evidence="3 4">
    <name type="scientific">Rickenella mellea</name>
    <dbReference type="NCBI Taxonomy" id="50990"/>
    <lineage>
        <taxon>Eukaryota</taxon>
        <taxon>Fungi</taxon>
        <taxon>Dikarya</taxon>
        <taxon>Basidiomycota</taxon>
        <taxon>Agaricomycotina</taxon>
        <taxon>Agaricomycetes</taxon>
        <taxon>Hymenochaetales</taxon>
        <taxon>Rickenellaceae</taxon>
        <taxon>Rickenella</taxon>
    </lineage>
</organism>
<evidence type="ECO:0008006" key="5">
    <source>
        <dbReference type="Google" id="ProtNLM"/>
    </source>
</evidence>
<evidence type="ECO:0000313" key="4">
    <source>
        <dbReference type="Proteomes" id="UP000294933"/>
    </source>
</evidence>
<gene>
    <name evidence="3" type="ORF">BD410DRAFT_215623</name>
</gene>
<feature type="compositionally biased region" description="Low complexity" evidence="1">
    <location>
        <begin position="286"/>
        <end position="298"/>
    </location>
</feature>
<feature type="transmembrane region" description="Helical" evidence="2">
    <location>
        <begin position="132"/>
        <end position="154"/>
    </location>
</feature>
<feature type="transmembrane region" description="Helical" evidence="2">
    <location>
        <begin position="53"/>
        <end position="73"/>
    </location>
</feature>
<feature type="transmembrane region" description="Helical" evidence="2">
    <location>
        <begin position="253"/>
        <end position="271"/>
    </location>
</feature>
<keyword evidence="2" id="KW-0812">Transmembrane</keyword>
<evidence type="ECO:0000256" key="2">
    <source>
        <dbReference type="SAM" id="Phobius"/>
    </source>
</evidence>
<dbReference type="OrthoDB" id="3046318at2759"/>
<feature type="region of interest" description="Disordered" evidence="1">
    <location>
        <begin position="286"/>
        <end position="322"/>
    </location>
</feature>